<dbReference type="EMBL" id="AP025732">
    <property type="protein sequence ID" value="BDI14538.1"/>
    <property type="molecule type" value="Genomic_DNA"/>
</dbReference>
<dbReference type="Pfam" id="PF00892">
    <property type="entry name" value="EamA"/>
    <property type="match status" value="1"/>
</dbReference>
<sequence length="143" mass="15537">MSENETNAIFFALLSAFFAALTTIFAKIGVEAINSNLATAIRTVVILVMVWGWVFAKGQLDTLLTISPKTLLFLVFSGLSTGLSWLFYFRALQVGKASLVAPLDKSSLLLVLIFSLLFLKEPLTLQVILGTGLILTGTLVLIR</sequence>
<evidence type="ECO:0000259" key="3">
    <source>
        <dbReference type="Pfam" id="PF00892"/>
    </source>
</evidence>
<name>A0ABM7YV83_NOSCO</name>
<feature type="transmembrane region" description="Helical" evidence="2">
    <location>
        <begin position="101"/>
        <end position="119"/>
    </location>
</feature>
<accession>A0ABM7YV83</accession>
<keyword evidence="2" id="KW-0812">Transmembrane</keyword>
<evidence type="ECO:0000256" key="1">
    <source>
        <dbReference type="ARBA" id="ARBA00007362"/>
    </source>
</evidence>
<keyword evidence="2" id="KW-0472">Membrane</keyword>
<reference evidence="4" key="1">
    <citation type="submission" date="2022-04" db="EMBL/GenBank/DDBJ databases">
        <title>Complete genome sequence of a cyanobacterium, Nostoc sp. SO-36, isolated in Antarctica.</title>
        <authorList>
            <person name="Kanesaki Y."/>
            <person name="Effendi D."/>
            <person name="Sakamoto T."/>
            <person name="Ohtani S."/>
            <person name="Awai K."/>
        </authorList>
    </citation>
    <scope>NUCLEOTIDE SEQUENCE</scope>
    <source>
        <strain evidence="4">SO-36</strain>
    </source>
</reference>
<dbReference type="SUPFAM" id="SSF103481">
    <property type="entry name" value="Multidrug resistance efflux transporter EmrE"/>
    <property type="match status" value="1"/>
</dbReference>
<organism evidence="4 5">
    <name type="scientific">Nostoc cf. commune SO-36</name>
    <dbReference type="NCBI Taxonomy" id="449208"/>
    <lineage>
        <taxon>Bacteria</taxon>
        <taxon>Bacillati</taxon>
        <taxon>Cyanobacteriota</taxon>
        <taxon>Cyanophyceae</taxon>
        <taxon>Nostocales</taxon>
        <taxon>Nostocaceae</taxon>
        <taxon>Nostoc</taxon>
    </lineage>
</organism>
<evidence type="ECO:0000256" key="2">
    <source>
        <dbReference type="SAM" id="Phobius"/>
    </source>
</evidence>
<evidence type="ECO:0000313" key="4">
    <source>
        <dbReference type="EMBL" id="BDI14538.1"/>
    </source>
</evidence>
<comment type="similarity">
    <text evidence="1">Belongs to the EamA transporter family.</text>
</comment>
<feature type="transmembrane region" description="Helical" evidence="2">
    <location>
        <begin position="6"/>
        <end position="25"/>
    </location>
</feature>
<gene>
    <name evidence="4" type="ORF">ANSO36C_03400</name>
</gene>
<dbReference type="Proteomes" id="UP001055453">
    <property type="component" value="Chromosome"/>
</dbReference>
<dbReference type="PANTHER" id="PTHR22911:SF137">
    <property type="entry name" value="SOLUTE CARRIER FAMILY 35 MEMBER G2-RELATED"/>
    <property type="match status" value="1"/>
</dbReference>
<dbReference type="PANTHER" id="PTHR22911">
    <property type="entry name" value="ACYL-MALONYL CONDENSING ENZYME-RELATED"/>
    <property type="match status" value="1"/>
</dbReference>
<feature type="transmembrane region" description="Helical" evidence="2">
    <location>
        <begin position="125"/>
        <end position="142"/>
    </location>
</feature>
<keyword evidence="5" id="KW-1185">Reference proteome</keyword>
<feature type="transmembrane region" description="Helical" evidence="2">
    <location>
        <begin position="71"/>
        <end position="89"/>
    </location>
</feature>
<protein>
    <recommendedName>
        <fullName evidence="3">EamA domain-containing protein</fullName>
    </recommendedName>
</protein>
<dbReference type="Gene3D" id="1.10.3730.20">
    <property type="match status" value="1"/>
</dbReference>
<proteinExistence type="inferred from homology"/>
<feature type="domain" description="EamA" evidence="3">
    <location>
        <begin position="8"/>
        <end position="142"/>
    </location>
</feature>
<dbReference type="RefSeq" id="WP_251958108.1">
    <property type="nucleotide sequence ID" value="NZ_AP025732.1"/>
</dbReference>
<feature type="transmembrane region" description="Helical" evidence="2">
    <location>
        <begin position="37"/>
        <end position="56"/>
    </location>
</feature>
<dbReference type="InterPro" id="IPR037185">
    <property type="entry name" value="EmrE-like"/>
</dbReference>
<keyword evidence="2" id="KW-1133">Transmembrane helix</keyword>
<dbReference type="InterPro" id="IPR000620">
    <property type="entry name" value="EamA_dom"/>
</dbReference>
<evidence type="ECO:0000313" key="5">
    <source>
        <dbReference type="Proteomes" id="UP001055453"/>
    </source>
</evidence>